<gene>
    <name evidence="1" type="ORF">C6Y39_05400</name>
</gene>
<dbReference type="Proteomes" id="UP000239539">
    <property type="component" value="Unassembled WGS sequence"/>
</dbReference>
<evidence type="ECO:0008006" key="3">
    <source>
        <dbReference type="Google" id="ProtNLM"/>
    </source>
</evidence>
<evidence type="ECO:0000313" key="2">
    <source>
        <dbReference type="Proteomes" id="UP000239539"/>
    </source>
</evidence>
<dbReference type="EMBL" id="PVNO01000021">
    <property type="protein sequence ID" value="PRO69878.1"/>
    <property type="molecule type" value="Genomic_DNA"/>
</dbReference>
<proteinExistence type="predicted"/>
<protein>
    <recommendedName>
        <fullName evidence="3">Sulfotransferase domain-containing protein</fullName>
    </recommendedName>
</protein>
<name>A0ABX5CQN2_9ALTE</name>
<evidence type="ECO:0000313" key="1">
    <source>
        <dbReference type="EMBL" id="PRO69878.1"/>
    </source>
</evidence>
<dbReference type="Gene3D" id="3.40.50.300">
    <property type="entry name" value="P-loop containing nucleotide triphosphate hydrolases"/>
    <property type="match status" value="1"/>
</dbReference>
<reference evidence="2" key="1">
    <citation type="journal article" date="2020" name="Int. J. Syst. Evol. Microbiol.">
        <title>Alteromonas alba sp. nov., a marine bacterium isolated from the seawater of the West Pacific Ocean.</title>
        <authorList>
            <person name="Sun C."/>
            <person name="Wu Y.-H."/>
            <person name="Xamxidin M."/>
            <person name="Cheng H."/>
            <person name="Xu X.-W."/>
        </authorList>
    </citation>
    <scope>NUCLEOTIDE SEQUENCE [LARGE SCALE GENOMIC DNA]</scope>
    <source>
        <strain evidence="2">9a2</strain>
    </source>
</reference>
<comment type="caution">
    <text evidence="1">The sequence shown here is derived from an EMBL/GenBank/DDBJ whole genome shotgun (WGS) entry which is preliminary data.</text>
</comment>
<organism evidence="1 2">
    <name type="scientific">Alteromonas gracilis</name>
    <dbReference type="NCBI Taxonomy" id="1479524"/>
    <lineage>
        <taxon>Bacteria</taxon>
        <taxon>Pseudomonadati</taxon>
        <taxon>Pseudomonadota</taxon>
        <taxon>Gammaproteobacteria</taxon>
        <taxon>Alteromonadales</taxon>
        <taxon>Alteromonadaceae</taxon>
        <taxon>Alteromonas/Salinimonas group</taxon>
        <taxon>Alteromonas</taxon>
    </lineage>
</organism>
<dbReference type="InterPro" id="IPR027417">
    <property type="entry name" value="P-loop_NTPase"/>
</dbReference>
<dbReference type="SUPFAM" id="SSF52540">
    <property type="entry name" value="P-loop containing nucleoside triphosphate hydrolases"/>
    <property type="match status" value="1"/>
</dbReference>
<sequence>MKKVFIHIGPPKSGTSAIQKWLSDNRDYLNSKGVFYPEHELDENGVSSGNLYSLFSQKDDDFVLDTQKVSSLMKEFSSSKSDVLILSSEFFFKRMEQLAESIPEAIFIGYLRFPLEVAESSYNQGVKRHGQVHAFGLPATPRAYQLEILDRLIKKIGRERFILRPYSKQCFKNENLVEDFLSQVGIEPINLDTPRVNTSYTLEGLEFKRWFNQLNLESLQYDMDLYLQRVKEGTSSYSFIPPAIFEKFKLAFVEQIQTFCDEHKVEQRDVFVERCKALKQKSKYKQHIDNAEFDRIFKGFINQPGVLKKVVTAYESQWRYQSIPKSPERIEIVKKNLPLKERVAYKLRMFVSKLR</sequence>
<keyword evidence="2" id="KW-1185">Reference proteome</keyword>
<dbReference type="RefSeq" id="WP_105930287.1">
    <property type="nucleotide sequence ID" value="NZ_PVNO01000021.1"/>
</dbReference>
<accession>A0ABX5CQN2</accession>